<keyword evidence="3" id="KW-0645">Protease</keyword>
<dbReference type="GO" id="GO:0046872">
    <property type="term" value="F:metal ion binding"/>
    <property type="evidence" value="ECO:0007669"/>
    <property type="project" value="UniProtKB-KW"/>
</dbReference>
<evidence type="ECO:0000256" key="2">
    <source>
        <dbReference type="ARBA" id="ARBA00007357"/>
    </source>
</evidence>
<dbReference type="Proteomes" id="UP000050901">
    <property type="component" value="Unassembled WGS sequence"/>
</dbReference>
<evidence type="ECO:0000259" key="9">
    <source>
        <dbReference type="Pfam" id="PF05649"/>
    </source>
</evidence>
<evidence type="ECO:0000313" key="11">
    <source>
        <dbReference type="Proteomes" id="UP000050901"/>
    </source>
</evidence>
<proteinExistence type="inferred from homology"/>
<dbReference type="PATRIC" id="fig|1423771.3.peg.439"/>
<dbReference type="GO" id="GO:0016485">
    <property type="term" value="P:protein processing"/>
    <property type="evidence" value="ECO:0007669"/>
    <property type="project" value="TreeGrafter"/>
</dbReference>
<evidence type="ECO:0000256" key="3">
    <source>
        <dbReference type="ARBA" id="ARBA00022670"/>
    </source>
</evidence>
<keyword evidence="6" id="KW-0862">Zinc</keyword>
<protein>
    <submittedName>
        <fullName evidence="10">Endothelin-converting protein 1</fullName>
    </submittedName>
</protein>
<comment type="caution">
    <text evidence="10">The sequence shown here is derived from an EMBL/GenBank/DDBJ whole genome shotgun (WGS) entry which is preliminary data.</text>
</comment>
<evidence type="ECO:0000313" key="10">
    <source>
        <dbReference type="EMBL" id="KRL25357.1"/>
    </source>
</evidence>
<evidence type="ECO:0000256" key="5">
    <source>
        <dbReference type="ARBA" id="ARBA00022801"/>
    </source>
</evidence>
<gene>
    <name evidence="10" type="ORF">FC47_GL000430</name>
</gene>
<feature type="domain" description="Peptidase M13 N-terminal" evidence="9">
    <location>
        <begin position="28"/>
        <end position="405"/>
    </location>
</feature>
<dbReference type="GO" id="GO:0004222">
    <property type="term" value="F:metalloendopeptidase activity"/>
    <property type="evidence" value="ECO:0007669"/>
    <property type="project" value="InterPro"/>
</dbReference>
<dbReference type="Gene3D" id="1.10.1380.10">
    <property type="entry name" value="Neutral endopeptidase , domain2"/>
    <property type="match status" value="1"/>
</dbReference>
<dbReference type="InterPro" id="IPR018497">
    <property type="entry name" value="Peptidase_M13_C"/>
</dbReference>
<keyword evidence="5" id="KW-0378">Hydrolase</keyword>
<reference evidence="10 11" key="1">
    <citation type="journal article" date="2015" name="Genome Announc.">
        <title>Expanding the biotechnology potential of lactobacilli through comparative genomics of 213 strains and associated genera.</title>
        <authorList>
            <person name="Sun Z."/>
            <person name="Harris H.M."/>
            <person name="McCann A."/>
            <person name="Guo C."/>
            <person name="Argimon S."/>
            <person name="Zhang W."/>
            <person name="Yang X."/>
            <person name="Jeffery I.B."/>
            <person name="Cooney J.C."/>
            <person name="Kagawa T.F."/>
            <person name="Liu W."/>
            <person name="Song Y."/>
            <person name="Salvetti E."/>
            <person name="Wrobel A."/>
            <person name="Rasinkangas P."/>
            <person name="Parkhill J."/>
            <person name="Rea M.C."/>
            <person name="O'Sullivan O."/>
            <person name="Ritari J."/>
            <person name="Douillard F.P."/>
            <person name="Paul Ross R."/>
            <person name="Yang R."/>
            <person name="Briner A.E."/>
            <person name="Felis G.E."/>
            <person name="de Vos W.M."/>
            <person name="Barrangou R."/>
            <person name="Klaenhammer T.R."/>
            <person name="Caufield P.W."/>
            <person name="Cui Y."/>
            <person name="Zhang H."/>
            <person name="O'Toole P.W."/>
        </authorList>
    </citation>
    <scope>NUCLEOTIDE SEQUENCE [LARGE SCALE GENOMIC DNA]</scope>
    <source>
        <strain evidence="10 11">DSM 13345</strain>
    </source>
</reference>
<feature type="domain" description="Peptidase M13 C-terminal" evidence="8">
    <location>
        <begin position="459"/>
        <end position="649"/>
    </location>
</feature>
<dbReference type="InterPro" id="IPR042089">
    <property type="entry name" value="Peptidase_M13_dom_2"/>
</dbReference>
<name>A0A0R1NYP4_LIMMU</name>
<organism evidence="10 11">
    <name type="scientific">Limosilactobacillus mucosae DSM 13345</name>
    <dbReference type="NCBI Taxonomy" id="1423771"/>
    <lineage>
        <taxon>Bacteria</taxon>
        <taxon>Bacillati</taxon>
        <taxon>Bacillota</taxon>
        <taxon>Bacilli</taxon>
        <taxon>Lactobacillales</taxon>
        <taxon>Lactobacillaceae</taxon>
        <taxon>Limosilactobacillus</taxon>
    </lineage>
</organism>
<dbReference type="GO" id="GO:0005886">
    <property type="term" value="C:plasma membrane"/>
    <property type="evidence" value="ECO:0007669"/>
    <property type="project" value="TreeGrafter"/>
</dbReference>
<dbReference type="PROSITE" id="PS51885">
    <property type="entry name" value="NEPRILYSIN"/>
    <property type="match status" value="1"/>
</dbReference>
<evidence type="ECO:0000256" key="7">
    <source>
        <dbReference type="ARBA" id="ARBA00023049"/>
    </source>
</evidence>
<keyword evidence="4" id="KW-0479">Metal-binding</keyword>
<dbReference type="PANTHER" id="PTHR11733:SF167">
    <property type="entry name" value="FI17812P1-RELATED"/>
    <property type="match status" value="1"/>
</dbReference>
<dbReference type="Pfam" id="PF01431">
    <property type="entry name" value="Peptidase_M13"/>
    <property type="match status" value="1"/>
</dbReference>
<dbReference type="PRINTS" id="PR00786">
    <property type="entry name" value="NEPRILYSIN"/>
</dbReference>
<accession>A0A0R1NYP4</accession>
<dbReference type="EMBL" id="AZEQ01000012">
    <property type="protein sequence ID" value="KRL25357.1"/>
    <property type="molecule type" value="Genomic_DNA"/>
</dbReference>
<keyword evidence="7" id="KW-0482">Metalloprotease</keyword>
<dbReference type="InterPro" id="IPR000718">
    <property type="entry name" value="Peptidase_M13"/>
</dbReference>
<evidence type="ECO:0000256" key="6">
    <source>
        <dbReference type="ARBA" id="ARBA00022833"/>
    </source>
</evidence>
<comment type="similarity">
    <text evidence="2">Belongs to the peptidase M13 family.</text>
</comment>
<evidence type="ECO:0000256" key="4">
    <source>
        <dbReference type="ARBA" id="ARBA00022723"/>
    </source>
</evidence>
<dbReference type="Pfam" id="PF05649">
    <property type="entry name" value="Peptidase_M13_N"/>
    <property type="match status" value="1"/>
</dbReference>
<sequence length="652" mass="73640">MELKNCYDCFHKNDGWSDMMTIDLAKAKDDLYEAVNGEWLKTAKIPADRPATGGFNSLVDDIDKTLMDDFDAFLNNQKNSSDARFNEMIKLYGLAKDFKRRDQEGKAPLKKALLPIENLQSYADYQAHWAELMLNGVASPVTFDIDADMKNAQVYALFAGAPSLILPEKNYYDPKNPQGPQLMQLWTAMMTTLLAKLGYETAAAQKLIEEAKRFDALLVPHVKSAEESADYSRMYNPQTLAEFAGHTSQLNLATVVEELIGAKPEQVIVMEPRYLAALDEILAGHFEWFKSWLLVNEISSMAGLLTDELREISGRFSRALSGAKQPADQRKFAYRLARGTFDQVVGDYYGKTYFGPQAKADVHHMVEQMVKIYQQRLAQNDWLGEKTRAKAILKLDRLGIQVGYPDQMPALYDQLKVDEQATLLENMIQLGKTAAKEMFSRWNQPVDRLRWEMSAATVNAYYHPFKNIIVFPAAILQAPFYSLKQTSSENYGGIGAVIAHEISHAFDNNGALFDEYGNLNNWWTEADLAHFKQLAQKMIAEFDGLPFAGQKVNGKLTVSENIADAGGLSCALAAAKEEDSFDARQFFINWARIWRMKATDQYMQLLLSIDVHSPNKLRANVQAQNQAEFYQAFNVQAGDGMYLAPEKRVNIW</sequence>
<dbReference type="PANTHER" id="PTHR11733">
    <property type="entry name" value="ZINC METALLOPROTEASE FAMILY M13 NEPRILYSIN-RELATED"/>
    <property type="match status" value="1"/>
</dbReference>
<dbReference type="Gene3D" id="3.40.390.10">
    <property type="entry name" value="Collagenase (Catalytic Domain)"/>
    <property type="match status" value="1"/>
</dbReference>
<dbReference type="CDD" id="cd08662">
    <property type="entry name" value="M13"/>
    <property type="match status" value="1"/>
</dbReference>
<dbReference type="InterPro" id="IPR008753">
    <property type="entry name" value="Peptidase_M13_N"/>
</dbReference>
<dbReference type="AlphaFoldDB" id="A0A0R1NYP4"/>
<dbReference type="SUPFAM" id="SSF55486">
    <property type="entry name" value="Metalloproteases ('zincins'), catalytic domain"/>
    <property type="match status" value="1"/>
</dbReference>
<evidence type="ECO:0000259" key="8">
    <source>
        <dbReference type="Pfam" id="PF01431"/>
    </source>
</evidence>
<comment type="cofactor">
    <cofactor evidence="1">
        <name>Zn(2+)</name>
        <dbReference type="ChEBI" id="CHEBI:29105"/>
    </cofactor>
</comment>
<dbReference type="InterPro" id="IPR024079">
    <property type="entry name" value="MetalloPept_cat_dom_sf"/>
</dbReference>
<evidence type="ECO:0000256" key="1">
    <source>
        <dbReference type="ARBA" id="ARBA00001947"/>
    </source>
</evidence>